<dbReference type="InterPro" id="IPR051261">
    <property type="entry name" value="NLR"/>
</dbReference>
<dbReference type="GO" id="GO:0005524">
    <property type="term" value="F:ATP binding"/>
    <property type="evidence" value="ECO:0007669"/>
    <property type="project" value="UniProtKB-KW"/>
</dbReference>
<evidence type="ECO:0000256" key="6">
    <source>
        <dbReference type="ARBA" id="ARBA00022840"/>
    </source>
</evidence>
<dbReference type="STRING" id="62062.ENSHHUP00000026208"/>
<comment type="subcellular location">
    <subcellularLocation>
        <location evidence="1">Cytoplasm</location>
    </subcellularLocation>
</comment>
<protein>
    <recommendedName>
        <fullName evidence="12">NACHT LRR and PYD domain-containing protein</fullName>
    </recommendedName>
</protein>
<keyword evidence="11" id="KW-1185">Reference proteome</keyword>
<dbReference type="GO" id="GO:0005737">
    <property type="term" value="C:cytoplasm"/>
    <property type="evidence" value="ECO:0007669"/>
    <property type="project" value="UniProtKB-SubCell"/>
</dbReference>
<dbReference type="Pfam" id="PF17776">
    <property type="entry name" value="NLRC4_HD2"/>
    <property type="match status" value="1"/>
</dbReference>
<evidence type="ECO:0000259" key="9">
    <source>
        <dbReference type="Pfam" id="PF17779"/>
    </source>
</evidence>
<dbReference type="Pfam" id="PF13516">
    <property type="entry name" value="LRR_6"/>
    <property type="match status" value="1"/>
</dbReference>
<evidence type="ECO:0000256" key="7">
    <source>
        <dbReference type="SAM" id="MobiDB-lite"/>
    </source>
</evidence>
<feature type="compositionally biased region" description="Acidic residues" evidence="7">
    <location>
        <begin position="117"/>
        <end position="132"/>
    </location>
</feature>
<name>A0A4W5LJY2_9TELE</name>
<feature type="domain" description="NOD1/2 winged helix" evidence="9">
    <location>
        <begin position="29"/>
        <end position="89"/>
    </location>
</feature>
<evidence type="ECO:0000313" key="11">
    <source>
        <dbReference type="Proteomes" id="UP000314982"/>
    </source>
</evidence>
<reference evidence="10" key="2">
    <citation type="submission" date="2025-08" db="UniProtKB">
        <authorList>
            <consortium name="Ensembl"/>
        </authorList>
    </citation>
    <scope>IDENTIFICATION</scope>
</reference>
<evidence type="ECO:0000256" key="5">
    <source>
        <dbReference type="ARBA" id="ARBA00022741"/>
    </source>
</evidence>
<proteinExistence type="predicted"/>
<evidence type="ECO:0000259" key="8">
    <source>
        <dbReference type="Pfam" id="PF17776"/>
    </source>
</evidence>
<dbReference type="AlphaFoldDB" id="A0A4W5LJY2"/>
<dbReference type="Ensembl" id="ENSHHUT00000027244.1">
    <property type="protein sequence ID" value="ENSHHUP00000026208.1"/>
    <property type="gene ID" value="ENSHHUG00000016602.1"/>
</dbReference>
<dbReference type="InterPro" id="IPR032675">
    <property type="entry name" value="LRR_dom_sf"/>
</dbReference>
<feature type="region of interest" description="Disordered" evidence="7">
    <location>
        <begin position="112"/>
        <end position="132"/>
    </location>
</feature>
<evidence type="ECO:0000313" key="10">
    <source>
        <dbReference type="Ensembl" id="ENSHHUP00000026208.1"/>
    </source>
</evidence>
<evidence type="ECO:0000256" key="3">
    <source>
        <dbReference type="ARBA" id="ARBA00022614"/>
    </source>
</evidence>
<keyword evidence="3" id="KW-0433">Leucine-rich repeat</keyword>
<sequence>MLIQIIVKNKKYNKATETNPKELSQSDKEMILKLAKLAFQQLQKGNLIFYEEDLRECGLDVKEASVYSALCTEIFKEESGLYQDKVYSFVHLSIQEFLAAVHALESCLGKKENVFPPDDEDQEEKDVDDEEKESIKLSDFHRRAVNQALKSKNGHLDLFLRFLLGLSLESNQNLLRGLLTQTGSTTQTNEETVKRTVRYLSYKIEEESSPERIINLFHCLNELGANSLVEDMQTSLHSGTLSQIKLKPDQCSALAYLLLMSEEVLEFDLKTYNTLEGYQRLLPVVKTCKRALLDGCKLTYKSCETLASALQTPNSPLRELDLRYNDLGDRGVELLCVGLNSPLCNIQTLV</sequence>
<dbReference type="InterPro" id="IPR041267">
    <property type="entry name" value="NLRP_HD2"/>
</dbReference>
<reference evidence="10" key="3">
    <citation type="submission" date="2025-09" db="UniProtKB">
        <authorList>
            <consortium name="Ensembl"/>
        </authorList>
    </citation>
    <scope>IDENTIFICATION</scope>
</reference>
<evidence type="ECO:0008006" key="12">
    <source>
        <dbReference type="Google" id="ProtNLM"/>
    </source>
</evidence>
<dbReference type="GeneTree" id="ENSGT01150000286927"/>
<dbReference type="Gene3D" id="3.80.10.10">
    <property type="entry name" value="Ribonuclease Inhibitor"/>
    <property type="match status" value="1"/>
</dbReference>
<dbReference type="SMART" id="SM00368">
    <property type="entry name" value="LRR_RI"/>
    <property type="match status" value="1"/>
</dbReference>
<keyword evidence="2" id="KW-0963">Cytoplasm</keyword>
<feature type="domain" description="NACHT LRR and PYD" evidence="8">
    <location>
        <begin position="91"/>
        <end position="230"/>
    </location>
</feature>
<dbReference type="PANTHER" id="PTHR24106">
    <property type="entry name" value="NACHT, LRR AND CARD DOMAINS-CONTAINING"/>
    <property type="match status" value="1"/>
</dbReference>
<dbReference type="Pfam" id="PF17779">
    <property type="entry name" value="WHD_NOD2"/>
    <property type="match status" value="1"/>
</dbReference>
<evidence type="ECO:0000256" key="1">
    <source>
        <dbReference type="ARBA" id="ARBA00004496"/>
    </source>
</evidence>
<evidence type="ECO:0000256" key="2">
    <source>
        <dbReference type="ARBA" id="ARBA00022490"/>
    </source>
</evidence>
<accession>A0A4W5LJY2</accession>
<evidence type="ECO:0000256" key="4">
    <source>
        <dbReference type="ARBA" id="ARBA00022737"/>
    </source>
</evidence>
<organism evidence="10 11">
    <name type="scientific">Hucho hucho</name>
    <name type="common">huchen</name>
    <dbReference type="NCBI Taxonomy" id="62062"/>
    <lineage>
        <taxon>Eukaryota</taxon>
        <taxon>Metazoa</taxon>
        <taxon>Chordata</taxon>
        <taxon>Craniata</taxon>
        <taxon>Vertebrata</taxon>
        <taxon>Euteleostomi</taxon>
        <taxon>Actinopterygii</taxon>
        <taxon>Neopterygii</taxon>
        <taxon>Teleostei</taxon>
        <taxon>Protacanthopterygii</taxon>
        <taxon>Salmoniformes</taxon>
        <taxon>Salmonidae</taxon>
        <taxon>Salmoninae</taxon>
        <taxon>Hucho</taxon>
    </lineage>
</organism>
<dbReference type="Proteomes" id="UP000314982">
    <property type="component" value="Unassembled WGS sequence"/>
</dbReference>
<keyword evidence="4" id="KW-0677">Repeat</keyword>
<dbReference type="InterPro" id="IPR001611">
    <property type="entry name" value="Leu-rich_rpt"/>
</dbReference>
<dbReference type="InterPro" id="IPR041075">
    <property type="entry name" value="NOD1/2_WH"/>
</dbReference>
<keyword evidence="6" id="KW-0067">ATP-binding</keyword>
<reference evidence="11" key="1">
    <citation type="submission" date="2018-06" db="EMBL/GenBank/DDBJ databases">
        <title>Genome assembly of Danube salmon.</title>
        <authorList>
            <person name="Macqueen D.J."/>
            <person name="Gundappa M.K."/>
        </authorList>
    </citation>
    <scope>NUCLEOTIDE SEQUENCE [LARGE SCALE GENOMIC DNA]</scope>
</reference>
<dbReference type="SUPFAM" id="SSF52047">
    <property type="entry name" value="RNI-like"/>
    <property type="match status" value="1"/>
</dbReference>
<keyword evidence="5" id="KW-0547">Nucleotide-binding</keyword>